<name>A0AAE4EXP4_9EURY</name>
<organism evidence="1 2">
    <name type="scientific">Haloarcula terrestris</name>
    <dbReference type="NCBI Taxonomy" id="2950533"/>
    <lineage>
        <taxon>Archaea</taxon>
        <taxon>Methanobacteriati</taxon>
        <taxon>Methanobacteriota</taxon>
        <taxon>Stenosarchaea group</taxon>
        <taxon>Halobacteria</taxon>
        <taxon>Halobacteriales</taxon>
        <taxon>Haloarculaceae</taxon>
        <taxon>Haloarcula</taxon>
    </lineage>
</organism>
<accession>A0AAE4EXP4</accession>
<dbReference type="RefSeq" id="WP_310895808.1">
    <property type="nucleotide sequence ID" value="NZ_JAMQOM010000003.1"/>
</dbReference>
<dbReference type="InterPro" id="IPR055927">
    <property type="entry name" value="DUF7504"/>
</dbReference>
<evidence type="ECO:0000313" key="2">
    <source>
        <dbReference type="Proteomes" id="UP001253439"/>
    </source>
</evidence>
<protein>
    <recommendedName>
        <fullName evidence="3">KaiC-like domain-containing protein</fullName>
    </recommendedName>
</protein>
<dbReference type="Proteomes" id="UP001253439">
    <property type="component" value="Unassembled WGS sequence"/>
</dbReference>
<dbReference type="Pfam" id="PF24336">
    <property type="entry name" value="DUF7504"/>
    <property type="match status" value="1"/>
</dbReference>
<evidence type="ECO:0008006" key="3">
    <source>
        <dbReference type="Google" id="ProtNLM"/>
    </source>
</evidence>
<gene>
    <name evidence="1" type="ORF">NDI54_07290</name>
</gene>
<dbReference type="AlphaFoldDB" id="A0AAE4EXP4"/>
<keyword evidence="2" id="KW-1185">Reference proteome</keyword>
<proteinExistence type="predicted"/>
<dbReference type="InterPro" id="IPR027417">
    <property type="entry name" value="P-loop_NTPase"/>
</dbReference>
<dbReference type="EMBL" id="JAMQOM010000003">
    <property type="protein sequence ID" value="MDS0221147.1"/>
    <property type="molecule type" value="Genomic_DNA"/>
</dbReference>
<reference evidence="1 2" key="1">
    <citation type="submission" date="2022-06" db="EMBL/GenBank/DDBJ databases">
        <title>Haloarcula sp. a new haloarchaeum isolate from saline soil.</title>
        <authorList>
            <person name="Strakova D."/>
            <person name="Galisteo C."/>
            <person name="Sanchez-Porro C."/>
            <person name="Ventosa A."/>
        </authorList>
    </citation>
    <scope>NUCLEOTIDE SEQUENCE [LARGE SCALE GENOMIC DNA]</scope>
    <source>
        <strain evidence="1 2">S1AR25-5A</strain>
    </source>
</reference>
<comment type="caution">
    <text evidence="1">The sequence shown here is derived from an EMBL/GenBank/DDBJ whole genome shotgun (WGS) entry which is preliminary data.</text>
</comment>
<evidence type="ECO:0000313" key="1">
    <source>
        <dbReference type="EMBL" id="MDS0221147.1"/>
    </source>
</evidence>
<dbReference type="Gene3D" id="3.40.50.300">
    <property type="entry name" value="P-loop containing nucleotide triphosphate hydrolases"/>
    <property type="match status" value="1"/>
</dbReference>
<sequence length="228" mass="23908">MTAGTSGGYEFGDGIPINPISSGSTVLVAGPALSRAEGLARTLVADGSPAREGMLFISTNMTAEKLLNACRETRTPFDDSRMGVIDCSGQDLGNSALGDRVKYVSTQSDLTGIGMKFSALYEGLYGSVEGGRVRTGLISLSSLSMYVDLRALFQFAQTVSGRIDSAGGLGVFAIDPTTHDTKAVNTLSQVADGRIEVRESDNGANDGELRVRGLPDQPSGWLPFTLSE</sequence>